<dbReference type="AlphaFoldDB" id="A0A381JAT6"/>
<reference evidence="1 2" key="1">
    <citation type="submission" date="2018-06" db="EMBL/GenBank/DDBJ databases">
        <authorList>
            <consortium name="Pathogen Informatics"/>
            <person name="Doyle S."/>
        </authorList>
    </citation>
    <scope>NUCLEOTIDE SEQUENCE [LARGE SCALE GENOMIC DNA]</scope>
    <source>
        <strain evidence="1 2">NCTC9836</strain>
    </source>
</reference>
<evidence type="ECO:0000313" key="1">
    <source>
        <dbReference type="EMBL" id="SUY48109.1"/>
    </source>
</evidence>
<proteinExistence type="predicted"/>
<organism evidence="1 2">
    <name type="scientific">Clostridium putrefaciens</name>
    <dbReference type="NCBI Taxonomy" id="99675"/>
    <lineage>
        <taxon>Bacteria</taxon>
        <taxon>Bacillati</taxon>
        <taxon>Bacillota</taxon>
        <taxon>Clostridia</taxon>
        <taxon>Eubacteriales</taxon>
        <taxon>Clostridiaceae</taxon>
        <taxon>Clostridium</taxon>
    </lineage>
</organism>
<name>A0A381JAT6_9CLOT</name>
<dbReference type="EMBL" id="UFWZ01000001">
    <property type="protein sequence ID" value="SUY48109.1"/>
    <property type="molecule type" value="Genomic_DNA"/>
</dbReference>
<keyword evidence="2" id="KW-1185">Reference proteome</keyword>
<dbReference type="Proteomes" id="UP000254664">
    <property type="component" value="Unassembled WGS sequence"/>
</dbReference>
<evidence type="ECO:0000313" key="2">
    <source>
        <dbReference type="Proteomes" id="UP000254664"/>
    </source>
</evidence>
<dbReference type="RefSeq" id="WP_172556349.1">
    <property type="nucleotide sequence ID" value="NZ_UFWZ01000001.1"/>
</dbReference>
<sequence length="54" mass="6256">MSTIISILVTYNQLLLSQINELLIFIAKNIPLKATKYDITSPKYKKLTNDMIRK</sequence>
<protein>
    <submittedName>
        <fullName evidence="1">Transposase</fullName>
    </submittedName>
</protein>
<accession>A0A381JAT6</accession>
<gene>
    <name evidence="1" type="ORF">NCTC9836_02484</name>
</gene>